<reference evidence="2" key="1">
    <citation type="submission" date="2018-02" db="EMBL/GenBank/DDBJ databases">
        <title>Rhizophora mucronata_Transcriptome.</title>
        <authorList>
            <person name="Meera S.P."/>
            <person name="Sreeshan A."/>
            <person name="Augustine A."/>
        </authorList>
    </citation>
    <scope>NUCLEOTIDE SEQUENCE</scope>
    <source>
        <tissue evidence="2">Leaf</tissue>
    </source>
</reference>
<sequence length="28" mass="3283">MSTHSYSNKSSRNKNQYKFATDTMTQIL</sequence>
<dbReference type="EMBL" id="GGEC01056653">
    <property type="protein sequence ID" value="MBX37137.1"/>
    <property type="molecule type" value="Transcribed_RNA"/>
</dbReference>
<organism evidence="2">
    <name type="scientific">Rhizophora mucronata</name>
    <name type="common">Asiatic mangrove</name>
    <dbReference type="NCBI Taxonomy" id="61149"/>
    <lineage>
        <taxon>Eukaryota</taxon>
        <taxon>Viridiplantae</taxon>
        <taxon>Streptophyta</taxon>
        <taxon>Embryophyta</taxon>
        <taxon>Tracheophyta</taxon>
        <taxon>Spermatophyta</taxon>
        <taxon>Magnoliopsida</taxon>
        <taxon>eudicotyledons</taxon>
        <taxon>Gunneridae</taxon>
        <taxon>Pentapetalae</taxon>
        <taxon>rosids</taxon>
        <taxon>fabids</taxon>
        <taxon>Malpighiales</taxon>
        <taxon>Rhizophoraceae</taxon>
        <taxon>Rhizophora</taxon>
    </lineage>
</organism>
<accession>A0A2P2N3W9</accession>
<evidence type="ECO:0000313" key="2">
    <source>
        <dbReference type="EMBL" id="MBX37137.1"/>
    </source>
</evidence>
<protein>
    <submittedName>
        <fullName evidence="2">Uncharacterized protein</fullName>
    </submittedName>
</protein>
<feature type="region of interest" description="Disordered" evidence="1">
    <location>
        <begin position="1"/>
        <end position="28"/>
    </location>
</feature>
<proteinExistence type="predicted"/>
<dbReference type="AlphaFoldDB" id="A0A2P2N3W9"/>
<name>A0A2P2N3W9_RHIMU</name>
<evidence type="ECO:0000256" key="1">
    <source>
        <dbReference type="SAM" id="MobiDB-lite"/>
    </source>
</evidence>